<dbReference type="Proteomes" id="UP001075354">
    <property type="component" value="Chromosome 4"/>
</dbReference>
<keyword evidence="5" id="KW-0539">Nucleus</keyword>
<accession>A0AAV7XWQ1</accession>
<keyword evidence="8" id="KW-1185">Reference proteome</keyword>
<reference evidence="7" key="1">
    <citation type="submission" date="2022-12" db="EMBL/GenBank/DDBJ databases">
        <title>Chromosome-level genome assembly of the bean flower thrips Megalurothrips usitatus.</title>
        <authorList>
            <person name="Ma L."/>
            <person name="Liu Q."/>
            <person name="Li H."/>
            <person name="Cai W."/>
        </authorList>
    </citation>
    <scope>NUCLEOTIDE SEQUENCE</scope>
    <source>
        <strain evidence="7">Cailab_2022a</strain>
    </source>
</reference>
<dbReference type="AlphaFoldDB" id="A0AAV7XWQ1"/>
<dbReference type="PROSITE" id="PS51203">
    <property type="entry name" value="CS"/>
    <property type="match status" value="1"/>
</dbReference>
<dbReference type="SUPFAM" id="SSF49764">
    <property type="entry name" value="HSP20-like chaperones"/>
    <property type="match status" value="1"/>
</dbReference>
<evidence type="ECO:0000313" key="8">
    <source>
        <dbReference type="Proteomes" id="UP001075354"/>
    </source>
</evidence>
<evidence type="ECO:0000256" key="5">
    <source>
        <dbReference type="ARBA" id="ARBA00023242"/>
    </source>
</evidence>
<dbReference type="PANTHER" id="PTHR21664">
    <property type="entry name" value="CHRONIC MYELOGENOUS LEUKEMIA TUMOR ANTIGEN 66"/>
    <property type="match status" value="1"/>
</dbReference>
<dbReference type="InterPro" id="IPR008978">
    <property type="entry name" value="HSP20-like_chaperone"/>
</dbReference>
<evidence type="ECO:0000256" key="2">
    <source>
        <dbReference type="ARBA" id="ARBA00004496"/>
    </source>
</evidence>
<dbReference type="Pfam" id="PF04969">
    <property type="entry name" value="CS"/>
    <property type="match status" value="1"/>
</dbReference>
<comment type="caution">
    <text evidence="7">The sequence shown here is derived from an EMBL/GenBank/DDBJ whole genome shotgun (WGS) entry which is preliminary data.</text>
</comment>
<protein>
    <recommendedName>
        <fullName evidence="3">NudC domain-containing protein 1</fullName>
    </recommendedName>
</protein>
<comment type="subcellular location">
    <subcellularLocation>
        <location evidence="2">Cytoplasm</location>
    </subcellularLocation>
    <subcellularLocation>
        <location evidence="1">Nucleus</location>
    </subcellularLocation>
</comment>
<dbReference type="Gene3D" id="2.60.40.790">
    <property type="match status" value="1"/>
</dbReference>
<evidence type="ECO:0000256" key="4">
    <source>
        <dbReference type="ARBA" id="ARBA00022490"/>
    </source>
</evidence>
<keyword evidence="4" id="KW-0963">Cytoplasm</keyword>
<dbReference type="GO" id="GO:0005634">
    <property type="term" value="C:nucleus"/>
    <property type="evidence" value="ECO:0007669"/>
    <property type="project" value="UniProtKB-SubCell"/>
</dbReference>
<proteinExistence type="predicted"/>
<evidence type="ECO:0000256" key="1">
    <source>
        <dbReference type="ARBA" id="ARBA00004123"/>
    </source>
</evidence>
<gene>
    <name evidence="7" type="ORF">ONE63_006895</name>
</gene>
<evidence type="ECO:0000259" key="6">
    <source>
        <dbReference type="PROSITE" id="PS51203"/>
    </source>
</evidence>
<dbReference type="InterPro" id="IPR037895">
    <property type="entry name" value="NUDCD1"/>
</dbReference>
<dbReference type="CDD" id="cd06467">
    <property type="entry name" value="p23_NUDC_like"/>
    <property type="match status" value="1"/>
</dbReference>
<organism evidence="7 8">
    <name type="scientific">Megalurothrips usitatus</name>
    <name type="common">bean blossom thrips</name>
    <dbReference type="NCBI Taxonomy" id="439358"/>
    <lineage>
        <taxon>Eukaryota</taxon>
        <taxon>Metazoa</taxon>
        <taxon>Ecdysozoa</taxon>
        <taxon>Arthropoda</taxon>
        <taxon>Hexapoda</taxon>
        <taxon>Insecta</taxon>
        <taxon>Pterygota</taxon>
        <taxon>Neoptera</taxon>
        <taxon>Paraneoptera</taxon>
        <taxon>Thysanoptera</taxon>
        <taxon>Terebrantia</taxon>
        <taxon>Thripoidea</taxon>
        <taxon>Thripidae</taxon>
        <taxon>Megalurothrips</taxon>
    </lineage>
</organism>
<dbReference type="InterPro" id="IPR007052">
    <property type="entry name" value="CS_dom"/>
</dbReference>
<evidence type="ECO:0000313" key="7">
    <source>
        <dbReference type="EMBL" id="KAJ1528486.1"/>
    </source>
</evidence>
<dbReference type="GO" id="GO:0005737">
    <property type="term" value="C:cytoplasm"/>
    <property type="evidence" value="ECO:0007669"/>
    <property type="project" value="UniProtKB-SubCell"/>
</dbReference>
<evidence type="ECO:0000256" key="3">
    <source>
        <dbReference type="ARBA" id="ARBA00018915"/>
    </source>
</evidence>
<name>A0AAV7XWQ1_9NEOP</name>
<dbReference type="EMBL" id="JAPTSV010000004">
    <property type="protein sequence ID" value="KAJ1528486.1"/>
    <property type="molecule type" value="Genomic_DNA"/>
</dbReference>
<feature type="domain" description="CS" evidence="6">
    <location>
        <begin position="275"/>
        <end position="362"/>
    </location>
</feature>
<sequence length="584" mass="65036">MAKPQVLVELRPDNKLLDPNFDGYKLSLAPVPTHCSPLPDKPDGVIPGGDQYSFLHTKLFGLHNKLFMDPWTECIYYIDENWKVHSFDSDKQNFVDNQFSEVWEVPSHHERRPGHFNLSMVFASPDLVVISDGAGTLHIVDSGDRSFKARKWKAVFSCEPIGAQKGFVLLDSKYYCGELHCLLLHIAEEVIEGSDGKKTKFVSVLDWITIEGELSQQNWGLKNSRQLSGGGSIDFAAFEPSCTAIYVASDRSLKFIFDSENPVIDSKSAEKVHTKPQISFSWLQKGEDVTVWVPVAAEIMKSDIKVTVTPLSLQVTVHGNTVLEGTLHQKVETDLTCWSLSSGKLEISLSKAEFGVVWSELIVGCENGEEIMDPAFVEEVHQRLAHLCSETVEDASNGAAPGYNSQELEDCDALPSDTSALLRLDSKDHSVSHKVSLGGHQWLFNVVLTAGAPPAMCVRHDVDACIWQMSEMNRDSYVWPLSHVGTFLAFGYVQASKQQRKFTVCPPDMSYAAICDTSRHIYLYQQPSSVESELRNRSTGRRIAQVAKQQLVQLESDSQVLGCQASTNNLYILTEESLFKLALK</sequence>
<dbReference type="PANTHER" id="PTHR21664:SF1">
    <property type="entry name" value="NUDC DOMAIN-CONTAINING PROTEIN 1"/>
    <property type="match status" value="1"/>
</dbReference>